<accession>A0A392S3C0</accession>
<protein>
    <submittedName>
        <fullName evidence="2">Uncharacterized protein</fullName>
    </submittedName>
</protein>
<organism evidence="2 3">
    <name type="scientific">Trifolium medium</name>
    <dbReference type="NCBI Taxonomy" id="97028"/>
    <lineage>
        <taxon>Eukaryota</taxon>
        <taxon>Viridiplantae</taxon>
        <taxon>Streptophyta</taxon>
        <taxon>Embryophyta</taxon>
        <taxon>Tracheophyta</taxon>
        <taxon>Spermatophyta</taxon>
        <taxon>Magnoliopsida</taxon>
        <taxon>eudicotyledons</taxon>
        <taxon>Gunneridae</taxon>
        <taxon>Pentapetalae</taxon>
        <taxon>rosids</taxon>
        <taxon>fabids</taxon>
        <taxon>Fabales</taxon>
        <taxon>Fabaceae</taxon>
        <taxon>Papilionoideae</taxon>
        <taxon>50 kb inversion clade</taxon>
        <taxon>NPAAA clade</taxon>
        <taxon>Hologalegina</taxon>
        <taxon>IRL clade</taxon>
        <taxon>Trifolieae</taxon>
        <taxon>Trifolium</taxon>
    </lineage>
</organism>
<evidence type="ECO:0000313" key="2">
    <source>
        <dbReference type="EMBL" id="MCI42932.1"/>
    </source>
</evidence>
<feature type="region of interest" description="Disordered" evidence="1">
    <location>
        <begin position="30"/>
        <end position="68"/>
    </location>
</feature>
<evidence type="ECO:0000256" key="1">
    <source>
        <dbReference type="SAM" id="MobiDB-lite"/>
    </source>
</evidence>
<proteinExistence type="predicted"/>
<dbReference type="Proteomes" id="UP000265520">
    <property type="component" value="Unassembled WGS sequence"/>
</dbReference>
<comment type="caution">
    <text evidence="2">The sequence shown here is derived from an EMBL/GenBank/DDBJ whole genome shotgun (WGS) entry which is preliminary data.</text>
</comment>
<dbReference type="EMBL" id="LXQA010310849">
    <property type="protein sequence ID" value="MCI42932.1"/>
    <property type="molecule type" value="Genomic_DNA"/>
</dbReference>
<evidence type="ECO:0000313" key="3">
    <source>
        <dbReference type="Proteomes" id="UP000265520"/>
    </source>
</evidence>
<reference evidence="2 3" key="1">
    <citation type="journal article" date="2018" name="Front. Plant Sci.">
        <title>Red Clover (Trifolium pratense) and Zigzag Clover (T. medium) - A Picture of Genomic Similarities and Differences.</title>
        <authorList>
            <person name="Dluhosova J."/>
            <person name="Istvanek J."/>
            <person name="Nedelnik J."/>
            <person name="Repkova J."/>
        </authorList>
    </citation>
    <scope>NUCLEOTIDE SEQUENCE [LARGE SCALE GENOMIC DNA]</scope>
    <source>
        <strain evidence="3">cv. 10/8</strain>
        <tissue evidence="2">Leaf</tissue>
    </source>
</reference>
<feature type="non-terminal residue" evidence="2">
    <location>
        <position position="68"/>
    </location>
</feature>
<sequence length="68" mass="7978">MSEKIEAMRTEFDNTQKIKYSNVKILKRPQSETKSMVKDVPEVKTLRKQEPKTKTKSVKSSRVNTYET</sequence>
<feature type="compositionally biased region" description="Basic and acidic residues" evidence="1">
    <location>
        <begin position="30"/>
        <end position="53"/>
    </location>
</feature>
<dbReference type="AlphaFoldDB" id="A0A392S3C0"/>
<keyword evidence="3" id="KW-1185">Reference proteome</keyword>
<name>A0A392S3C0_9FABA</name>